<dbReference type="AlphaFoldDB" id="A0ABD1FC99"/>
<keyword evidence="3" id="KW-1185">Reference proteome</keyword>
<reference evidence="2 3" key="1">
    <citation type="submission" date="2024-05" db="EMBL/GenBank/DDBJ databases">
        <title>Genetic variation in Jamaican populations of the coffee berry borer (Hypothenemus hampei).</title>
        <authorList>
            <person name="Errbii M."/>
            <person name="Myrie A."/>
        </authorList>
    </citation>
    <scope>NUCLEOTIDE SEQUENCE [LARGE SCALE GENOMIC DNA]</scope>
    <source>
        <strain evidence="2">JA-Hopewell-2020-01-JO</strain>
        <tissue evidence="2">Whole body</tissue>
    </source>
</reference>
<comment type="caution">
    <text evidence="2">The sequence shown here is derived from an EMBL/GenBank/DDBJ whole genome shotgun (WGS) entry which is preliminary data.</text>
</comment>
<evidence type="ECO:0000313" key="3">
    <source>
        <dbReference type="Proteomes" id="UP001566132"/>
    </source>
</evidence>
<evidence type="ECO:0000313" key="2">
    <source>
        <dbReference type="EMBL" id="KAL1516248.1"/>
    </source>
</evidence>
<organism evidence="2 3">
    <name type="scientific">Hypothenemus hampei</name>
    <name type="common">Coffee berry borer</name>
    <dbReference type="NCBI Taxonomy" id="57062"/>
    <lineage>
        <taxon>Eukaryota</taxon>
        <taxon>Metazoa</taxon>
        <taxon>Ecdysozoa</taxon>
        <taxon>Arthropoda</taxon>
        <taxon>Hexapoda</taxon>
        <taxon>Insecta</taxon>
        <taxon>Pterygota</taxon>
        <taxon>Neoptera</taxon>
        <taxon>Endopterygota</taxon>
        <taxon>Coleoptera</taxon>
        <taxon>Polyphaga</taxon>
        <taxon>Cucujiformia</taxon>
        <taxon>Curculionidae</taxon>
        <taxon>Scolytinae</taxon>
        <taxon>Hypothenemus</taxon>
    </lineage>
</organism>
<evidence type="ECO:0000256" key="1">
    <source>
        <dbReference type="SAM" id="MobiDB-lite"/>
    </source>
</evidence>
<protein>
    <submittedName>
        <fullName evidence="2">Uncharacterized protein</fullName>
    </submittedName>
</protein>
<proteinExistence type="predicted"/>
<gene>
    <name evidence="2" type="ORF">ABEB36_000167</name>
</gene>
<name>A0ABD1FC99_HYPHA</name>
<sequence length="264" mass="30439">MHNSFGQQMYTPSDMRIVVSEVLQSEEFCNQLKTPAATPIDELRRLFPSIRGPNNPEMMRRSIRSGHTFEKTKNSKNNKIITSDFQRDIILLKSETITHTLSGYKKSWAYENGYAMSAVTFKPSWMEQDIFEYIQNLFEEKLQGIKFEILIPMNRHLVKPNLPKGITLDGTIMRQLFNQKVVYVRSLSKITDEKESFVNDDIDVHVNGSDEISKSSAPKNDKYTGNDLHNNQSVLPPFASDDNILMELHDSDLIELQFIEDDLD</sequence>
<feature type="region of interest" description="Disordered" evidence="1">
    <location>
        <begin position="209"/>
        <end position="232"/>
    </location>
</feature>
<accession>A0ABD1FC99</accession>
<dbReference type="Proteomes" id="UP001566132">
    <property type="component" value="Unassembled WGS sequence"/>
</dbReference>
<dbReference type="EMBL" id="JBDJPC010000001">
    <property type="protein sequence ID" value="KAL1516248.1"/>
    <property type="molecule type" value="Genomic_DNA"/>
</dbReference>